<dbReference type="InterPro" id="IPR036161">
    <property type="entry name" value="RPB6/omega-like_sf"/>
</dbReference>
<name>A0ABQ0JWW8_9BACT</name>
<gene>
    <name evidence="7" type="primary">rpoZ</name>
    <name evidence="8" type="ORF">BROSI_A1762</name>
</gene>
<evidence type="ECO:0000256" key="2">
    <source>
        <dbReference type="ARBA" id="ARBA00022478"/>
    </source>
</evidence>
<comment type="subunit">
    <text evidence="7">The RNAP catalytic core consists of 2 alpha, 1 beta, 1 beta' and 1 omega subunit. When a sigma factor is associated with the core the holoenzyme is formed, which can initiate transcription.</text>
</comment>
<evidence type="ECO:0000256" key="7">
    <source>
        <dbReference type="HAMAP-Rule" id="MF_00366"/>
    </source>
</evidence>
<organism evidence="8 9">
    <name type="scientific">Candidatus Brocadia sinica JPN1</name>
    <dbReference type="NCBI Taxonomy" id="1197129"/>
    <lineage>
        <taxon>Bacteria</taxon>
        <taxon>Pseudomonadati</taxon>
        <taxon>Planctomycetota</taxon>
        <taxon>Candidatus Brocadiia</taxon>
        <taxon>Candidatus Brocadiales</taxon>
        <taxon>Candidatus Brocadiaceae</taxon>
        <taxon>Candidatus Brocadia</taxon>
    </lineage>
</organism>
<keyword evidence="5 7" id="KW-0804">Transcription</keyword>
<comment type="similarity">
    <text evidence="1 7">Belongs to the RNA polymerase subunit omega family.</text>
</comment>
<dbReference type="Gene3D" id="3.90.940.10">
    <property type="match status" value="1"/>
</dbReference>
<evidence type="ECO:0000256" key="1">
    <source>
        <dbReference type="ARBA" id="ARBA00006711"/>
    </source>
</evidence>
<evidence type="ECO:0000256" key="3">
    <source>
        <dbReference type="ARBA" id="ARBA00022679"/>
    </source>
</evidence>
<evidence type="ECO:0000313" key="8">
    <source>
        <dbReference type="EMBL" id="GAN33245.1"/>
    </source>
</evidence>
<dbReference type="InterPro" id="IPR003716">
    <property type="entry name" value="DNA-dir_RNA_pol_omega"/>
</dbReference>
<reference evidence="9" key="1">
    <citation type="journal article" date="2015" name="Genome Announc.">
        <title>Draft Genome Sequence of an Anaerobic Ammonium-Oxidizing Bacterium, "Candidatus Brocadia sinica".</title>
        <authorList>
            <person name="Oshiki M."/>
            <person name="Shinyako-Hata K."/>
            <person name="Satoh H."/>
            <person name="Okabe S."/>
        </authorList>
    </citation>
    <scope>NUCLEOTIDE SEQUENCE [LARGE SCALE GENOMIC DNA]</scope>
    <source>
        <strain evidence="9">JPN1</strain>
    </source>
</reference>
<dbReference type="Proteomes" id="UP000032309">
    <property type="component" value="Unassembled WGS sequence"/>
</dbReference>
<evidence type="ECO:0000256" key="5">
    <source>
        <dbReference type="ARBA" id="ARBA00023163"/>
    </source>
</evidence>
<dbReference type="EMBL" id="BAFN01000001">
    <property type="protein sequence ID" value="GAN33245.1"/>
    <property type="molecule type" value="Genomic_DNA"/>
</dbReference>
<keyword evidence="2 7" id="KW-0240">DNA-directed RNA polymerase</keyword>
<evidence type="ECO:0000256" key="4">
    <source>
        <dbReference type="ARBA" id="ARBA00022695"/>
    </source>
</evidence>
<comment type="caution">
    <text evidence="8">The sequence shown here is derived from an EMBL/GenBank/DDBJ whole genome shotgun (WGS) entry which is preliminary data.</text>
</comment>
<comment type="function">
    <text evidence="7">Promotes RNA polymerase assembly. Latches the N- and C-terminal regions of the beta' subunit thereby facilitating its interaction with the beta and alpha subunits.</text>
</comment>
<dbReference type="EC" id="2.7.7.6" evidence="7"/>
<keyword evidence="3 7" id="KW-0808">Transferase</keyword>
<keyword evidence="4 7" id="KW-0548">Nucleotidyltransferase</keyword>
<keyword evidence="9" id="KW-1185">Reference proteome</keyword>
<accession>A0ABQ0JWW8</accession>
<dbReference type="SUPFAM" id="SSF63562">
    <property type="entry name" value="RPB6/omega subunit-like"/>
    <property type="match status" value="1"/>
</dbReference>
<evidence type="ECO:0000256" key="6">
    <source>
        <dbReference type="ARBA" id="ARBA00048552"/>
    </source>
</evidence>
<evidence type="ECO:0000313" key="9">
    <source>
        <dbReference type="Proteomes" id="UP000032309"/>
    </source>
</evidence>
<sequence>MVKPGICLENTVNLRNFRNIFHIIGVIMNYKNIDELAKQVGGSLRLTTLIISRARQIIKKAPVFIETDSDDPVRVAFWELMQSKIRLSEGGVQPMKILESNKAGSLLESSEKV</sequence>
<protein>
    <recommendedName>
        <fullName evidence="7">DNA-directed RNA polymerase subunit omega</fullName>
        <shortName evidence="7">RNAP omega subunit</shortName>
        <ecNumber evidence="7">2.7.7.6</ecNumber>
    </recommendedName>
    <alternativeName>
        <fullName evidence="7">RNA polymerase omega subunit</fullName>
    </alternativeName>
    <alternativeName>
        <fullName evidence="7">Transcriptase subunit omega</fullName>
    </alternativeName>
</protein>
<dbReference type="HAMAP" id="MF_00366">
    <property type="entry name" value="RNApol_bact_RpoZ"/>
    <property type="match status" value="1"/>
</dbReference>
<proteinExistence type="inferred from homology"/>
<comment type="catalytic activity">
    <reaction evidence="6 7">
        <text>RNA(n) + a ribonucleoside 5'-triphosphate = RNA(n+1) + diphosphate</text>
        <dbReference type="Rhea" id="RHEA:21248"/>
        <dbReference type="Rhea" id="RHEA-COMP:14527"/>
        <dbReference type="Rhea" id="RHEA-COMP:17342"/>
        <dbReference type="ChEBI" id="CHEBI:33019"/>
        <dbReference type="ChEBI" id="CHEBI:61557"/>
        <dbReference type="ChEBI" id="CHEBI:140395"/>
        <dbReference type="EC" id="2.7.7.6"/>
    </reaction>
</comment>
<dbReference type="GO" id="GO:0000428">
    <property type="term" value="C:DNA-directed RNA polymerase complex"/>
    <property type="evidence" value="ECO:0007669"/>
    <property type="project" value="UniProtKB-KW"/>
</dbReference>